<dbReference type="Proteomes" id="UP000807342">
    <property type="component" value="Unassembled WGS sequence"/>
</dbReference>
<evidence type="ECO:0000313" key="1">
    <source>
        <dbReference type="EMBL" id="KAF9439530.1"/>
    </source>
</evidence>
<name>A0A9P5WWL1_9AGAR</name>
<evidence type="ECO:0000313" key="2">
    <source>
        <dbReference type="Proteomes" id="UP000807342"/>
    </source>
</evidence>
<sequence length="63" mass="7123">ILIFTDSISCAKCLFDYSTHSAHQDSTTIAPTIHKWLAQSPSNTLHFWSILSSAKWSTHHKSH</sequence>
<accession>A0A9P5WWL1</accession>
<comment type="caution">
    <text evidence="1">The sequence shown here is derived from an EMBL/GenBank/DDBJ whole genome shotgun (WGS) entry which is preliminary data.</text>
</comment>
<feature type="non-terminal residue" evidence="1">
    <location>
        <position position="1"/>
    </location>
</feature>
<dbReference type="OrthoDB" id="3258143at2759"/>
<feature type="non-terminal residue" evidence="1">
    <location>
        <position position="63"/>
    </location>
</feature>
<keyword evidence="2" id="KW-1185">Reference proteome</keyword>
<dbReference type="EMBL" id="MU154039">
    <property type="protein sequence ID" value="KAF9439530.1"/>
    <property type="molecule type" value="Genomic_DNA"/>
</dbReference>
<gene>
    <name evidence="1" type="ORF">P691DRAFT_636883</name>
</gene>
<proteinExistence type="predicted"/>
<reference evidence="1" key="1">
    <citation type="submission" date="2020-11" db="EMBL/GenBank/DDBJ databases">
        <authorList>
            <consortium name="DOE Joint Genome Institute"/>
            <person name="Ahrendt S."/>
            <person name="Riley R."/>
            <person name="Andreopoulos W."/>
            <person name="Labutti K."/>
            <person name="Pangilinan J."/>
            <person name="Ruiz-Duenas F.J."/>
            <person name="Barrasa J.M."/>
            <person name="Sanchez-Garcia M."/>
            <person name="Camarero S."/>
            <person name="Miyauchi S."/>
            <person name="Serrano A."/>
            <person name="Linde D."/>
            <person name="Babiker R."/>
            <person name="Drula E."/>
            <person name="Ayuso-Fernandez I."/>
            <person name="Pacheco R."/>
            <person name="Padilla G."/>
            <person name="Ferreira P."/>
            <person name="Barriuso J."/>
            <person name="Kellner H."/>
            <person name="Castanera R."/>
            <person name="Alfaro M."/>
            <person name="Ramirez L."/>
            <person name="Pisabarro A.G."/>
            <person name="Kuo A."/>
            <person name="Tritt A."/>
            <person name="Lipzen A."/>
            <person name="He G."/>
            <person name="Yan M."/>
            <person name="Ng V."/>
            <person name="Cullen D."/>
            <person name="Martin F."/>
            <person name="Rosso M.-N."/>
            <person name="Henrissat B."/>
            <person name="Hibbett D."/>
            <person name="Martinez A.T."/>
            <person name="Grigoriev I.V."/>
        </authorList>
    </citation>
    <scope>NUCLEOTIDE SEQUENCE</scope>
    <source>
        <strain evidence="1">MF-IS2</strain>
    </source>
</reference>
<organism evidence="1 2">
    <name type="scientific">Macrolepiota fuliginosa MF-IS2</name>
    <dbReference type="NCBI Taxonomy" id="1400762"/>
    <lineage>
        <taxon>Eukaryota</taxon>
        <taxon>Fungi</taxon>
        <taxon>Dikarya</taxon>
        <taxon>Basidiomycota</taxon>
        <taxon>Agaricomycotina</taxon>
        <taxon>Agaricomycetes</taxon>
        <taxon>Agaricomycetidae</taxon>
        <taxon>Agaricales</taxon>
        <taxon>Agaricineae</taxon>
        <taxon>Agaricaceae</taxon>
        <taxon>Macrolepiota</taxon>
    </lineage>
</organism>
<protein>
    <submittedName>
        <fullName evidence="1">Uncharacterized protein</fullName>
    </submittedName>
</protein>
<dbReference type="AlphaFoldDB" id="A0A9P5WWL1"/>